<dbReference type="EMBL" id="JAAMPA010000003">
    <property type="protein sequence ID" value="NIH69938.1"/>
    <property type="molecule type" value="Genomic_DNA"/>
</dbReference>
<dbReference type="AlphaFoldDB" id="A0A846LWQ0"/>
<dbReference type="Proteomes" id="UP000552836">
    <property type="component" value="Unassembled WGS sequence"/>
</dbReference>
<name>A0A846LWQ0_9ACTN</name>
<dbReference type="Proteomes" id="UP000648663">
    <property type="component" value="Unassembled WGS sequence"/>
</dbReference>
<dbReference type="Pfam" id="PF19575">
    <property type="entry name" value="HTH_58"/>
    <property type="match status" value="1"/>
</dbReference>
<gene>
    <name evidence="3" type="ORF">FB380_004436</name>
    <name evidence="2" type="ORF">GCM10011589_43750</name>
</gene>
<dbReference type="EMBL" id="BMMI01000010">
    <property type="protein sequence ID" value="GGL82549.1"/>
    <property type="molecule type" value="Genomic_DNA"/>
</dbReference>
<reference evidence="2" key="4">
    <citation type="submission" date="2024-05" db="EMBL/GenBank/DDBJ databases">
        <authorList>
            <person name="Sun Q."/>
            <person name="Zhou Y."/>
        </authorList>
    </citation>
    <scope>NUCLEOTIDE SEQUENCE</scope>
    <source>
        <strain evidence="2">CGMCC 4.5581</strain>
    </source>
</reference>
<reference evidence="2" key="1">
    <citation type="journal article" date="2014" name="Int. J. Syst. Evol. Microbiol.">
        <title>Complete genome of a new Firmicutes species belonging to the dominant human colonic microbiota ('Ruminococcus bicirculans') reveals two chromosomes and a selective capacity to utilize plant glucans.</title>
        <authorList>
            <consortium name="NISC Comparative Sequencing Program"/>
            <person name="Wegmann U."/>
            <person name="Louis P."/>
            <person name="Goesmann A."/>
            <person name="Henrissat B."/>
            <person name="Duncan S.H."/>
            <person name="Flint H.J."/>
        </authorList>
    </citation>
    <scope>NUCLEOTIDE SEQUENCE</scope>
    <source>
        <strain evidence="2">CGMCC 4.5581</strain>
    </source>
</reference>
<dbReference type="InterPro" id="IPR045745">
    <property type="entry name" value="HTH_58_Actinobacteria-type"/>
</dbReference>
<keyword evidence="3" id="KW-0240">DNA-directed RNA polymerase</keyword>
<keyword evidence="5" id="KW-1185">Reference proteome</keyword>
<dbReference type="Gene3D" id="1.10.10.60">
    <property type="entry name" value="Homeodomain-like"/>
    <property type="match status" value="1"/>
</dbReference>
<evidence type="ECO:0000313" key="3">
    <source>
        <dbReference type="EMBL" id="NIH69938.1"/>
    </source>
</evidence>
<dbReference type="RefSeq" id="WP_166757483.1">
    <property type="nucleotide sequence ID" value="NZ_BAABJU010000002.1"/>
</dbReference>
<protein>
    <submittedName>
        <fullName evidence="3">DNA-directed RNA polymerase specialized sigma24 family protein</fullName>
    </submittedName>
</protein>
<evidence type="ECO:0000313" key="4">
    <source>
        <dbReference type="Proteomes" id="UP000552836"/>
    </source>
</evidence>
<proteinExistence type="predicted"/>
<evidence type="ECO:0000313" key="2">
    <source>
        <dbReference type="EMBL" id="GGL82549.1"/>
    </source>
</evidence>
<feature type="domain" description="Helix-turn-helix" evidence="1">
    <location>
        <begin position="27"/>
        <end position="77"/>
    </location>
</feature>
<evidence type="ECO:0000313" key="5">
    <source>
        <dbReference type="Proteomes" id="UP000648663"/>
    </source>
</evidence>
<reference evidence="3 4" key="3">
    <citation type="submission" date="2020-02" db="EMBL/GenBank/DDBJ databases">
        <title>Sequencing the genomes of 1000 actinobacteria strains.</title>
        <authorList>
            <person name="Klenk H.-P."/>
        </authorList>
    </citation>
    <scope>NUCLEOTIDE SEQUENCE [LARGE SCALE GENOMIC DNA]</scope>
    <source>
        <strain evidence="3 4">DSM 45201</strain>
    </source>
</reference>
<evidence type="ECO:0000259" key="1">
    <source>
        <dbReference type="Pfam" id="PF19575"/>
    </source>
</evidence>
<reference evidence="5" key="2">
    <citation type="journal article" date="2019" name="Int. J. Syst. Evol. Microbiol.">
        <title>The Global Catalogue of Microorganisms (GCM) 10K type strain sequencing project: providing services to taxonomists for standard genome sequencing and annotation.</title>
        <authorList>
            <consortium name="The Broad Institute Genomics Platform"/>
            <consortium name="The Broad Institute Genome Sequencing Center for Infectious Disease"/>
            <person name="Wu L."/>
            <person name="Ma J."/>
        </authorList>
    </citation>
    <scope>NUCLEOTIDE SEQUENCE [LARGE SCALE GENOMIC DNA]</scope>
    <source>
        <strain evidence="5">CGMCC 4.5581</strain>
    </source>
</reference>
<sequence length="83" mass="9088">MPYPSRPSLRPLPEFAGTARTGTVLSADLQARMEAYVLESYAGGRSLREIAELIDRSVTAVRRILARHKLPTRRAGARPVADG</sequence>
<organism evidence="3 4">
    <name type="scientific">Modestobacter marinus</name>
    <dbReference type="NCBI Taxonomy" id="477641"/>
    <lineage>
        <taxon>Bacteria</taxon>
        <taxon>Bacillati</taxon>
        <taxon>Actinomycetota</taxon>
        <taxon>Actinomycetes</taxon>
        <taxon>Geodermatophilales</taxon>
        <taxon>Geodermatophilaceae</taxon>
        <taxon>Modestobacter</taxon>
    </lineage>
</organism>
<comment type="caution">
    <text evidence="3">The sequence shown here is derived from an EMBL/GenBank/DDBJ whole genome shotgun (WGS) entry which is preliminary data.</text>
</comment>
<dbReference type="InterPro" id="IPR013324">
    <property type="entry name" value="RNA_pol_sigma_r3/r4-like"/>
</dbReference>
<dbReference type="SUPFAM" id="SSF88659">
    <property type="entry name" value="Sigma3 and sigma4 domains of RNA polymerase sigma factors"/>
    <property type="match status" value="1"/>
</dbReference>
<dbReference type="GO" id="GO:0000428">
    <property type="term" value="C:DNA-directed RNA polymerase complex"/>
    <property type="evidence" value="ECO:0007669"/>
    <property type="project" value="UniProtKB-KW"/>
</dbReference>
<keyword evidence="3" id="KW-0804">Transcription</keyword>
<accession>A0A846LWQ0</accession>